<dbReference type="PROSITE" id="PS50082">
    <property type="entry name" value="WD_REPEATS_2"/>
    <property type="match status" value="2"/>
</dbReference>
<evidence type="ECO:0008006" key="6">
    <source>
        <dbReference type="Google" id="ProtNLM"/>
    </source>
</evidence>
<proteinExistence type="predicted"/>
<comment type="caution">
    <text evidence="4">The sequence shown here is derived from an EMBL/GenBank/DDBJ whole genome shotgun (WGS) entry which is preliminary data.</text>
</comment>
<dbReference type="SMART" id="SM00320">
    <property type="entry name" value="WD40"/>
    <property type="match status" value="5"/>
</dbReference>
<dbReference type="AlphaFoldDB" id="A0AAV7XNC8"/>
<organism evidence="4 5">
    <name type="scientific">Megalurothrips usitatus</name>
    <name type="common">bean blossom thrips</name>
    <dbReference type="NCBI Taxonomy" id="439358"/>
    <lineage>
        <taxon>Eukaryota</taxon>
        <taxon>Metazoa</taxon>
        <taxon>Ecdysozoa</taxon>
        <taxon>Arthropoda</taxon>
        <taxon>Hexapoda</taxon>
        <taxon>Insecta</taxon>
        <taxon>Pterygota</taxon>
        <taxon>Neoptera</taxon>
        <taxon>Paraneoptera</taxon>
        <taxon>Thysanoptera</taxon>
        <taxon>Terebrantia</taxon>
        <taxon>Thripoidea</taxon>
        <taxon>Thripidae</taxon>
        <taxon>Megalurothrips</taxon>
    </lineage>
</organism>
<evidence type="ECO:0000313" key="4">
    <source>
        <dbReference type="EMBL" id="KAJ1524942.1"/>
    </source>
</evidence>
<protein>
    <recommendedName>
        <fullName evidence="6">Methylosome protein 50</fullName>
    </recommendedName>
</protein>
<keyword evidence="5" id="KW-1185">Reference proteome</keyword>
<dbReference type="PANTHER" id="PTHR46853:SF1">
    <property type="entry name" value="METHYLOSOME PROTEIN 50"/>
    <property type="match status" value="1"/>
</dbReference>
<feature type="repeat" description="WD" evidence="3">
    <location>
        <begin position="137"/>
        <end position="179"/>
    </location>
</feature>
<keyword evidence="2" id="KW-0963">Cytoplasm</keyword>
<reference evidence="4" key="1">
    <citation type="submission" date="2022-12" db="EMBL/GenBank/DDBJ databases">
        <title>Chromosome-level genome assembly of the bean flower thrips Megalurothrips usitatus.</title>
        <authorList>
            <person name="Ma L."/>
            <person name="Liu Q."/>
            <person name="Li H."/>
            <person name="Cai W."/>
        </authorList>
    </citation>
    <scope>NUCLEOTIDE SEQUENCE</scope>
    <source>
        <strain evidence="4">Cailab_2022a</strain>
    </source>
</reference>
<dbReference type="GO" id="GO:0034709">
    <property type="term" value="C:methylosome"/>
    <property type="evidence" value="ECO:0007669"/>
    <property type="project" value="TreeGrafter"/>
</dbReference>
<keyword evidence="3" id="KW-0853">WD repeat</keyword>
<evidence type="ECO:0000256" key="1">
    <source>
        <dbReference type="ARBA" id="ARBA00004496"/>
    </source>
</evidence>
<dbReference type="Pfam" id="PF00400">
    <property type="entry name" value="WD40"/>
    <property type="match status" value="2"/>
</dbReference>
<evidence type="ECO:0000256" key="2">
    <source>
        <dbReference type="ARBA" id="ARBA00022490"/>
    </source>
</evidence>
<evidence type="ECO:0000313" key="5">
    <source>
        <dbReference type="Proteomes" id="UP001075354"/>
    </source>
</evidence>
<dbReference type="GO" id="GO:0007309">
    <property type="term" value="P:oocyte axis specification"/>
    <property type="evidence" value="ECO:0007669"/>
    <property type="project" value="TreeGrafter"/>
</dbReference>
<name>A0AAV7XNC8_9NEOP</name>
<accession>A0AAV7XNC8</accession>
<dbReference type="InterPro" id="IPR015943">
    <property type="entry name" value="WD40/YVTN_repeat-like_dom_sf"/>
</dbReference>
<evidence type="ECO:0000256" key="3">
    <source>
        <dbReference type="PROSITE-ProRule" id="PRU00221"/>
    </source>
</evidence>
<feature type="repeat" description="WD" evidence="3">
    <location>
        <begin position="181"/>
        <end position="214"/>
    </location>
</feature>
<gene>
    <name evidence="4" type="ORF">ONE63_009800</name>
</gene>
<dbReference type="InterPro" id="IPR036322">
    <property type="entry name" value="WD40_repeat_dom_sf"/>
</dbReference>
<dbReference type="SUPFAM" id="SSF50978">
    <property type="entry name" value="WD40 repeat-like"/>
    <property type="match status" value="1"/>
</dbReference>
<dbReference type="InterPro" id="IPR001680">
    <property type="entry name" value="WD40_rpt"/>
</dbReference>
<sequence>MSSISSKAMADSCILTGPRMVIPPGPTPPALDKHFDFLDWSPDGEKLLIGTSDLTSRSWGGSVWIFNNVECQEDGWSPQAGKCLVGAQLDCGVNVGRFLRSSDKFIIGCDSGSVQILGTKSIPGAQETIQIQGHASLSEHNDVVLDIDDLGGDGLHFVSCSEDKCIKIWDLESFVATHTFAPAHARSVTSVRTRPSEAQNFASCSRDGSALLWDPREEFPASSLVCSSGIALTSLSWANEMTVVVGGVDGQLNAIDIRNTSQSQSKIQLCKRPVHSMKSKSSKGGPVAVCQDNSKISVLDFGGESPVEIFTNDSHGDFVRGLSWNQKHASLWSCGWDSKIFSHHVATITNGVA</sequence>
<dbReference type="Gene3D" id="2.130.10.10">
    <property type="entry name" value="YVTN repeat-like/Quinoprotein amine dehydrogenase"/>
    <property type="match status" value="1"/>
</dbReference>
<dbReference type="PANTHER" id="PTHR46853">
    <property type="entry name" value="METHYLOSOME PROTEIN 50"/>
    <property type="match status" value="1"/>
</dbReference>
<dbReference type="EMBL" id="JAPTSV010000008">
    <property type="protein sequence ID" value="KAJ1524942.1"/>
    <property type="molecule type" value="Genomic_DNA"/>
</dbReference>
<comment type="subcellular location">
    <subcellularLocation>
        <location evidence="1">Cytoplasm</location>
    </subcellularLocation>
</comment>
<dbReference type="InterPro" id="IPR052139">
    <property type="entry name" value="Methylosome_Comp_WDR77"/>
</dbReference>
<dbReference type="Proteomes" id="UP001075354">
    <property type="component" value="Chromosome 8"/>
</dbReference>